<evidence type="ECO:0000313" key="12">
    <source>
        <dbReference type="EMBL" id="VEU22423.1"/>
    </source>
</evidence>
<dbReference type="FunCoup" id="A0A448YNH5">
    <property type="interactions" value="94"/>
</dbReference>
<keyword evidence="6 11" id="KW-0489">Methyltransferase</keyword>
<keyword evidence="13" id="KW-1185">Reference proteome</keyword>
<keyword evidence="8 11" id="KW-0949">S-adenosyl-L-methionine</keyword>
<evidence type="ECO:0000313" key="13">
    <source>
        <dbReference type="Proteomes" id="UP000290900"/>
    </source>
</evidence>
<dbReference type="GO" id="GO:0141101">
    <property type="term" value="F:tRNA(Ser) (uridine(44)-2'-O-)-methyltransferase activity"/>
    <property type="evidence" value="ECO:0007669"/>
    <property type="project" value="UniProtKB-EC"/>
</dbReference>
<comment type="catalytic activity">
    <reaction evidence="10 11">
        <text>uridine(44) in tRNA(Ser) + S-adenosyl-L-methionine = 2'-O-methyluridine(44) in tRNA(Ser) + S-adenosyl-L-homocysteine + H(+)</text>
        <dbReference type="Rhea" id="RHEA:43100"/>
        <dbReference type="Rhea" id="RHEA-COMP:10339"/>
        <dbReference type="Rhea" id="RHEA-COMP:10340"/>
        <dbReference type="ChEBI" id="CHEBI:15378"/>
        <dbReference type="ChEBI" id="CHEBI:57856"/>
        <dbReference type="ChEBI" id="CHEBI:59789"/>
        <dbReference type="ChEBI" id="CHEBI:65315"/>
        <dbReference type="ChEBI" id="CHEBI:74478"/>
        <dbReference type="EC" id="2.1.1.211"/>
    </reaction>
</comment>
<dbReference type="STRING" id="13370.A0A448YNH5"/>
<accession>A0A448YNH5</accession>
<gene>
    <name evidence="12" type="ORF">BRENAR_LOCUS3154</name>
</gene>
<evidence type="ECO:0000256" key="5">
    <source>
        <dbReference type="ARBA" id="ARBA00022490"/>
    </source>
</evidence>
<evidence type="ECO:0000256" key="10">
    <source>
        <dbReference type="ARBA" id="ARBA00047957"/>
    </source>
</evidence>
<dbReference type="EC" id="2.1.1.211" evidence="3 11"/>
<evidence type="ECO:0000256" key="3">
    <source>
        <dbReference type="ARBA" id="ARBA00012795"/>
    </source>
</evidence>
<dbReference type="PANTHER" id="PTHR21210">
    <property type="entry name" value="TRNA (URACIL-O(2)-)-METHYLTRANSFERASE-RELATED"/>
    <property type="match status" value="1"/>
</dbReference>
<organism evidence="12 13">
    <name type="scientific">Brettanomyces naardenensis</name>
    <name type="common">Yeast</name>
    <dbReference type="NCBI Taxonomy" id="13370"/>
    <lineage>
        <taxon>Eukaryota</taxon>
        <taxon>Fungi</taxon>
        <taxon>Dikarya</taxon>
        <taxon>Ascomycota</taxon>
        <taxon>Saccharomycotina</taxon>
        <taxon>Pichiomycetes</taxon>
        <taxon>Pichiales</taxon>
        <taxon>Pichiaceae</taxon>
        <taxon>Brettanomyces</taxon>
    </lineage>
</organism>
<evidence type="ECO:0000256" key="4">
    <source>
        <dbReference type="ARBA" id="ARBA00017788"/>
    </source>
</evidence>
<evidence type="ECO:0000256" key="8">
    <source>
        <dbReference type="ARBA" id="ARBA00022691"/>
    </source>
</evidence>
<proteinExistence type="inferred from homology"/>
<evidence type="ECO:0000256" key="9">
    <source>
        <dbReference type="ARBA" id="ARBA00022694"/>
    </source>
</evidence>
<name>A0A448YNH5_BRENA</name>
<keyword evidence="9 11" id="KW-0819">tRNA processing</keyword>
<dbReference type="GO" id="GO:0030488">
    <property type="term" value="P:tRNA methylation"/>
    <property type="evidence" value="ECO:0007669"/>
    <property type="project" value="UniProtKB-UniRule"/>
</dbReference>
<dbReference type="GO" id="GO:0005737">
    <property type="term" value="C:cytoplasm"/>
    <property type="evidence" value="ECO:0007669"/>
    <property type="project" value="UniProtKB-SubCell"/>
</dbReference>
<dbReference type="InterPro" id="IPR011671">
    <property type="entry name" value="tRNA_uracil_MeTrfase"/>
</dbReference>
<dbReference type="Pfam" id="PF07757">
    <property type="entry name" value="AdoMet_MTase"/>
    <property type="match status" value="1"/>
</dbReference>
<evidence type="ECO:0000256" key="2">
    <source>
        <dbReference type="ARBA" id="ARBA00009056"/>
    </source>
</evidence>
<comment type="similarity">
    <text evidence="2 11">Belongs to the TRM44 family.</text>
</comment>
<dbReference type="InParanoid" id="A0A448YNH5"/>
<evidence type="ECO:0000256" key="1">
    <source>
        <dbReference type="ARBA" id="ARBA00004496"/>
    </source>
</evidence>
<protein>
    <recommendedName>
        <fullName evidence="4 11">tRNA (uracil-O(2)-)-methyltransferase</fullName>
        <ecNumber evidence="3 11">2.1.1.211</ecNumber>
    </recommendedName>
</protein>
<reference evidence="12 13" key="1">
    <citation type="submission" date="2018-12" db="EMBL/GenBank/DDBJ databases">
        <authorList>
            <person name="Tiukova I."/>
            <person name="Dainat J."/>
        </authorList>
    </citation>
    <scope>NUCLEOTIDE SEQUENCE [LARGE SCALE GENOMIC DNA]</scope>
</reference>
<keyword evidence="7 11" id="KW-0808">Transferase</keyword>
<evidence type="ECO:0000256" key="11">
    <source>
        <dbReference type="RuleBase" id="RU368004"/>
    </source>
</evidence>
<dbReference type="Proteomes" id="UP000290900">
    <property type="component" value="Unassembled WGS sequence"/>
</dbReference>
<comment type="subcellular location">
    <subcellularLocation>
        <location evidence="1 11">Cytoplasm</location>
    </subcellularLocation>
</comment>
<dbReference type="PANTHER" id="PTHR21210:SF0">
    <property type="entry name" value="TRNA (URACIL-O(2)-)-METHYLTRANSFERASE-RELATED"/>
    <property type="match status" value="1"/>
</dbReference>
<dbReference type="OrthoDB" id="10047021at2759"/>
<evidence type="ECO:0000256" key="6">
    <source>
        <dbReference type="ARBA" id="ARBA00022603"/>
    </source>
</evidence>
<comment type="function">
    <text evidence="11">Adenosyl-L-methionine (AdoMet)-dependent tRNA (uracil-O(2)-)-methyltransferase.</text>
</comment>
<evidence type="ECO:0000256" key="7">
    <source>
        <dbReference type="ARBA" id="ARBA00022679"/>
    </source>
</evidence>
<keyword evidence="5 11" id="KW-0963">Cytoplasm</keyword>
<sequence>MDPTERPIRIAYRLLHTARKHSTGVMNGYTKRVNHDMVISKEAFQDQYISLKQKYAKSLVDGWCEKTDPRKHVFEDIAIAAFLIEFWKKVYENKHSFQFRDLGCGNGLLVYILIKEGYRGIGIDARVRKSWSAYPTEVQECLSEQIIIPAVLLRPHPAIRKAAPEQEDNGLIFKVPIKLKPQYQGNRKHQGAYTYEDGMIPSVVTPMGPPIGPSMAPPMAPPMVAPMGTIAVPMVPSILTPMVPVDGKLQMVECYSSAELLASPMVNTAEFQENTFIIGNHADEMTCWIPLLGHPFMVIPCCSHNLNGEKIRYPISRVKQEQNKTLSYSSTSRYASLVDHVEDLAGMCGWKVEREMLRIPSTRNAAVVAYEHDEGPAKSIYEIIALEGGANRWVENSMALTRRPPRDH</sequence>
<dbReference type="AlphaFoldDB" id="A0A448YNH5"/>
<dbReference type="EMBL" id="CAACVR010000023">
    <property type="protein sequence ID" value="VEU22423.1"/>
    <property type="molecule type" value="Genomic_DNA"/>
</dbReference>